<feature type="region of interest" description="Disordered" evidence="7">
    <location>
        <begin position="1"/>
        <end position="59"/>
    </location>
</feature>
<evidence type="ECO:0000313" key="10">
    <source>
        <dbReference type="EMBL" id="CAH4035495.1"/>
    </source>
</evidence>
<dbReference type="PANTHER" id="PTHR14052:SF0">
    <property type="entry name" value="ORIGIN RECOGNITION COMPLEX SUBUNIT 2"/>
    <property type="match status" value="1"/>
</dbReference>
<feature type="compositionally biased region" description="Low complexity" evidence="7">
    <location>
        <begin position="169"/>
        <end position="178"/>
    </location>
</feature>
<organism evidence="10 11">
    <name type="scientific">Pieris brassicae</name>
    <name type="common">White butterfly</name>
    <name type="synonym">Large white butterfly</name>
    <dbReference type="NCBI Taxonomy" id="7116"/>
    <lineage>
        <taxon>Eukaryota</taxon>
        <taxon>Metazoa</taxon>
        <taxon>Ecdysozoa</taxon>
        <taxon>Arthropoda</taxon>
        <taxon>Hexapoda</taxon>
        <taxon>Insecta</taxon>
        <taxon>Pterygota</taxon>
        <taxon>Neoptera</taxon>
        <taxon>Endopterygota</taxon>
        <taxon>Lepidoptera</taxon>
        <taxon>Glossata</taxon>
        <taxon>Ditrysia</taxon>
        <taxon>Papilionoidea</taxon>
        <taxon>Pieridae</taxon>
        <taxon>Pierinae</taxon>
        <taxon>Pieris</taxon>
    </lineage>
</organism>
<dbReference type="GO" id="GO:0006260">
    <property type="term" value="P:DNA replication"/>
    <property type="evidence" value="ECO:0007669"/>
    <property type="project" value="UniProtKB-UniRule"/>
</dbReference>
<dbReference type="Pfam" id="PF04084">
    <property type="entry name" value="RecA-like_ORC2"/>
    <property type="match status" value="1"/>
</dbReference>
<comment type="subunit">
    <text evidence="6">Component of the origin recognition complex (ORC).</text>
</comment>
<keyword evidence="11" id="KW-1185">Reference proteome</keyword>
<dbReference type="InterPro" id="IPR056772">
    <property type="entry name" value="RecA-like_ORC2"/>
</dbReference>
<evidence type="ECO:0000256" key="4">
    <source>
        <dbReference type="ARBA" id="ARBA00022705"/>
    </source>
</evidence>
<evidence type="ECO:0000313" key="11">
    <source>
        <dbReference type="Proteomes" id="UP001152562"/>
    </source>
</evidence>
<evidence type="ECO:0000256" key="3">
    <source>
        <dbReference type="ARBA" id="ARBA00019080"/>
    </source>
</evidence>
<evidence type="ECO:0000256" key="6">
    <source>
        <dbReference type="RuleBase" id="RU368084"/>
    </source>
</evidence>
<name>A0A9P0TPH0_PIEBR</name>
<evidence type="ECO:0000259" key="8">
    <source>
        <dbReference type="Pfam" id="PF04084"/>
    </source>
</evidence>
<feature type="region of interest" description="Disordered" evidence="7">
    <location>
        <begin position="104"/>
        <end position="128"/>
    </location>
</feature>
<dbReference type="AlphaFoldDB" id="A0A9P0TPH0"/>
<dbReference type="InterPro" id="IPR056773">
    <property type="entry name" value="WHD_ORC2"/>
</dbReference>
<evidence type="ECO:0000256" key="2">
    <source>
        <dbReference type="ARBA" id="ARBA00007421"/>
    </source>
</evidence>
<feature type="compositionally biased region" description="Polar residues" evidence="7">
    <location>
        <begin position="1"/>
        <end position="14"/>
    </location>
</feature>
<feature type="domain" description="Origin recognition complex subunit 2 RecA-like" evidence="8">
    <location>
        <begin position="253"/>
        <end position="413"/>
    </location>
</feature>
<comment type="caution">
    <text evidence="10">The sequence shown here is derived from an EMBL/GenBank/DDBJ whole genome shotgun (WGS) entry which is preliminary data.</text>
</comment>
<protein>
    <recommendedName>
        <fullName evidence="3 6">Origin recognition complex subunit 2</fullName>
    </recommendedName>
</protein>
<dbReference type="Pfam" id="PF24882">
    <property type="entry name" value="WHD_ORC2"/>
    <property type="match status" value="1"/>
</dbReference>
<sequence>MHLGNNHDSASDDSPATPRRTVRVRNKPKKYQDFFEKTPTKSRISTRYGNVTSDDSTDDDELNIETLTLKPKALFGSDDVEGQDMFKFKSRHTKLDLQNKVKEAIGSPIPSTPKTPKRNKHLVTKDEATPKQVVNLLKKRIIKKLESDSEESDFSASSSDFVPDKSENESSSDSNSETEAVEKEIGPMVRNKCHKSKQKDSEYIVTPDNYFMMNSSKKITTSDHTLARLKNMNLNENLKEMDAHISKEHQNRITDLLHGYNELFDKWLYVLGENFNIILYGIGSKREVLHRFQIEKLKSVPCIIINGFFPSLMIKNVLEAIVVDLLGNSHVPSNLSDVVNLIDSQLKERLTDLFLIIHNIDGTMLRNSKAQSTLASISELKNVHTIATIDHINAPLLWDHSKLSKYKFSWWDITTFLPYTEETSFENSLMTQRSGALQLSSLKSVYQSLTTNARGIFNIIIQYQLENQKQNYQGLPFKDLYSKSREQFLVSSELALRAQLTEFLDHKLVKFKRTLDGSENLVIPIESVLLQQFLEQQST</sequence>
<dbReference type="Proteomes" id="UP001152562">
    <property type="component" value="Unassembled WGS sequence"/>
</dbReference>
<keyword evidence="5 6" id="KW-0539">Nucleus</keyword>
<dbReference type="EMBL" id="CALOZG010000042">
    <property type="protein sequence ID" value="CAH4035495.1"/>
    <property type="molecule type" value="Genomic_DNA"/>
</dbReference>
<feature type="domain" description="Origin recognition complex subunit 2 winged-helix" evidence="9">
    <location>
        <begin position="468"/>
        <end position="526"/>
    </location>
</feature>
<comment type="similarity">
    <text evidence="2 6">Belongs to the ORC2 family.</text>
</comment>
<evidence type="ECO:0000256" key="7">
    <source>
        <dbReference type="SAM" id="MobiDB-lite"/>
    </source>
</evidence>
<comment type="function">
    <text evidence="6">Component of the origin recognition complex (ORC) that binds origins of replication. DNA-binding is ATP-dependent. ORC is required to assemble the pre-replication complex necessary to initiate DNA replication.</text>
</comment>
<evidence type="ECO:0000256" key="1">
    <source>
        <dbReference type="ARBA" id="ARBA00004123"/>
    </source>
</evidence>
<dbReference type="InterPro" id="IPR007220">
    <property type="entry name" value="ORC2"/>
</dbReference>
<dbReference type="GO" id="GO:0005664">
    <property type="term" value="C:nuclear origin of replication recognition complex"/>
    <property type="evidence" value="ECO:0007669"/>
    <property type="project" value="UniProtKB-UniRule"/>
</dbReference>
<keyword evidence="4 6" id="KW-0235">DNA replication</keyword>
<feature type="compositionally biased region" description="Basic and acidic residues" evidence="7">
    <location>
        <begin position="30"/>
        <end position="39"/>
    </location>
</feature>
<dbReference type="PANTHER" id="PTHR14052">
    <property type="entry name" value="ORIGIN RECOGNITION COMPLEX SUBUNIT 2"/>
    <property type="match status" value="1"/>
</dbReference>
<proteinExistence type="inferred from homology"/>
<feature type="region of interest" description="Disordered" evidence="7">
    <location>
        <begin position="147"/>
        <end position="198"/>
    </location>
</feature>
<feature type="compositionally biased region" description="Polar residues" evidence="7">
    <location>
        <begin position="41"/>
        <end position="54"/>
    </location>
</feature>
<dbReference type="GO" id="GO:0003688">
    <property type="term" value="F:DNA replication origin binding"/>
    <property type="evidence" value="ECO:0007669"/>
    <property type="project" value="UniProtKB-UniRule"/>
</dbReference>
<comment type="subcellular location">
    <subcellularLocation>
        <location evidence="1 6">Nucleus</location>
    </subcellularLocation>
</comment>
<accession>A0A9P0TPH0</accession>
<gene>
    <name evidence="10" type="ORF">PIBRA_LOCUS11555</name>
</gene>
<evidence type="ECO:0000259" key="9">
    <source>
        <dbReference type="Pfam" id="PF24882"/>
    </source>
</evidence>
<reference evidence="10" key="1">
    <citation type="submission" date="2022-05" db="EMBL/GenBank/DDBJ databases">
        <authorList>
            <person name="Okamura Y."/>
        </authorList>
    </citation>
    <scope>NUCLEOTIDE SEQUENCE</scope>
</reference>
<feature type="compositionally biased region" description="Basic residues" evidence="7">
    <location>
        <begin position="20"/>
        <end position="29"/>
    </location>
</feature>
<evidence type="ECO:0000256" key="5">
    <source>
        <dbReference type="ARBA" id="ARBA00023242"/>
    </source>
</evidence>